<organism evidence="2">
    <name type="scientific">Anopheles darlingi</name>
    <name type="common">Mosquito</name>
    <dbReference type="NCBI Taxonomy" id="43151"/>
    <lineage>
        <taxon>Eukaryota</taxon>
        <taxon>Metazoa</taxon>
        <taxon>Ecdysozoa</taxon>
        <taxon>Arthropoda</taxon>
        <taxon>Hexapoda</taxon>
        <taxon>Insecta</taxon>
        <taxon>Pterygota</taxon>
        <taxon>Neoptera</taxon>
        <taxon>Endopterygota</taxon>
        <taxon>Diptera</taxon>
        <taxon>Nematocera</taxon>
        <taxon>Culicoidea</taxon>
        <taxon>Culicidae</taxon>
        <taxon>Anophelinae</taxon>
        <taxon>Anopheles</taxon>
    </lineage>
</organism>
<dbReference type="AlphaFoldDB" id="A0A2M4DJK7"/>
<keyword evidence="1" id="KW-0732">Signal</keyword>
<name>A0A2M4DJK7_ANODA</name>
<evidence type="ECO:0000256" key="1">
    <source>
        <dbReference type="SAM" id="SignalP"/>
    </source>
</evidence>
<feature type="signal peptide" evidence="1">
    <location>
        <begin position="1"/>
        <end position="24"/>
    </location>
</feature>
<proteinExistence type="predicted"/>
<feature type="chain" id="PRO_5014915210" evidence="1">
    <location>
        <begin position="25"/>
        <end position="68"/>
    </location>
</feature>
<protein>
    <submittedName>
        <fullName evidence="2">Putative secreted protein</fullName>
    </submittedName>
</protein>
<evidence type="ECO:0000313" key="2">
    <source>
        <dbReference type="EMBL" id="MBW77368.1"/>
    </source>
</evidence>
<reference evidence="2" key="1">
    <citation type="submission" date="2018-01" db="EMBL/GenBank/DDBJ databases">
        <title>An insight into the sialome of Amazonian anophelines.</title>
        <authorList>
            <person name="Ribeiro J.M."/>
            <person name="Scarpassa V."/>
            <person name="Calvo E."/>
        </authorList>
    </citation>
    <scope>NUCLEOTIDE SEQUENCE</scope>
</reference>
<accession>A0A2M4DJK7</accession>
<dbReference type="EMBL" id="GGFL01013190">
    <property type="protein sequence ID" value="MBW77368.1"/>
    <property type="molecule type" value="Transcribed_RNA"/>
</dbReference>
<sequence length="68" mass="7367">MASTTTTITVSLIAIHSFTLSSHCFYPSPSSPRHSCPSFQLNLILILSPYRGSRDHGTANPLLVPRGI</sequence>